<dbReference type="Proteomes" id="UP000190935">
    <property type="component" value="Chromosome I"/>
</dbReference>
<keyword evidence="1" id="KW-0472">Membrane</keyword>
<reference evidence="3" key="1">
    <citation type="submission" date="2016-11" db="EMBL/GenBank/DDBJ databases">
        <authorList>
            <person name="Papadimitriou K."/>
        </authorList>
    </citation>
    <scope>NUCLEOTIDE SEQUENCE [LARGE SCALE GENOMIC DNA]</scope>
    <source>
        <strain evidence="3">ACA-DC 1533</strain>
    </source>
</reference>
<dbReference type="Pfam" id="PF07314">
    <property type="entry name" value="Lit"/>
    <property type="match status" value="1"/>
</dbReference>
<accession>A0A1K1KN59</accession>
<evidence type="ECO:0000313" key="2">
    <source>
        <dbReference type="EMBL" id="SFV40335.1"/>
    </source>
</evidence>
<dbReference type="InterPro" id="IPR010178">
    <property type="entry name" value="Lit"/>
</dbReference>
<dbReference type="AlphaFoldDB" id="A0A1K1KN59"/>
<name>A0A1K1KN59_9LACO</name>
<evidence type="ECO:0000313" key="3">
    <source>
        <dbReference type="Proteomes" id="UP000190935"/>
    </source>
</evidence>
<dbReference type="RefSeq" id="WP_079578968.1">
    <property type="nucleotide sequence ID" value="NZ_LT630287.1"/>
</dbReference>
<organism evidence="2 3">
    <name type="scientific">Ligilactobacillus acidipiscis</name>
    <dbReference type="NCBI Taxonomy" id="89059"/>
    <lineage>
        <taxon>Bacteria</taxon>
        <taxon>Bacillati</taxon>
        <taxon>Bacillota</taxon>
        <taxon>Bacilli</taxon>
        <taxon>Lactobacillales</taxon>
        <taxon>Lactobacillaceae</taxon>
        <taxon>Ligilactobacillus</taxon>
    </lineage>
</organism>
<dbReference type="NCBIfam" id="TIGR01906">
    <property type="entry name" value="integ_TIGR01906"/>
    <property type="match status" value="1"/>
</dbReference>
<evidence type="ECO:0000256" key="1">
    <source>
        <dbReference type="SAM" id="Phobius"/>
    </source>
</evidence>
<dbReference type="GeneID" id="95348994"/>
<gene>
    <name evidence="2" type="ORF">LAC1533_0915</name>
</gene>
<dbReference type="KEGG" id="laca:LAC1533_0915"/>
<feature type="transmembrane region" description="Helical" evidence="1">
    <location>
        <begin position="124"/>
        <end position="153"/>
    </location>
</feature>
<keyword evidence="1" id="KW-1133">Transmembrane helix</keyword>
<dbReference type="EMBL" id="LT630287">
    <property type="protein sequence ID" value="SFV40335.1"/>
    <property type="molecule type" value="Genomic_DNA"/>
</dbReference>
<keyword evidence="1" id="KW-0812">Transmembrane</keyword>
<feature type="transmembrane region" description="Helical" evidence="1">
    <location>
        <begin position="180"/>
        <end position="202"/>
    </location>
</feature>
<feature type="transmembrane region" description="Helical" evidence="1">
    <location>
        <begin position="93"/>
        <end position="112"/>
    </location>
</feature>
<feature type="transmembrane region" description="Helical" evidence="1">
    <location>
        <begin position="9"/>
        <end position="30"/>
    </location>
</feature>
<sequence length="211" mass="24562">MISRPKGQLFLNGVLFLTIFALCIALVINFQPLYYFFVDQQHLAQTVSLTRKGLITDYQHLLNYLNFPWVHKLDMTLPSSANGLQHFADVKRLFLVDYFVMIVGVPLSVYHLHRLKKQQMLWTLIAPAQITLTGMIFLLVLMSISFQQFFVIFHKILFRNNDWVFDPLKDPIIDALPDEFFLACFVLFFILFIAAMLAVIFIGKKSLKTHK</sequence>
<proteinExistence type="predicted"/>
<protein>
    <submittedName>
        <fullName evidence="2">Integral membrane protein</fullName>
    </submittedName>
</protein>